<sequence length="156" mass="16811">MAELHELRPAPGSNRTGKRKGRGPGSGKGKTAGRGENGQKSRSGGSVHPWFEGGQMPLQRRIPKRGFTPRKRKVYQVVNLTDFSRVEGTVINAEILKKAGLIRSTKGLVKVLSMGDVARAYTVEAHKFSSSAVTKIEAAGGTVNVTKKRTETVRDG</sequence>
<evidence type="ECO:0000259" key="5">
    <source>
        <dbReference type="Pfam" id="PF00828"/>
    </source>
</evidence>
<dbReference type="GO" id="GO:0006412">
    <property type="term" value="P:translation"/>
    <property type="evidence" value="ECO:0007669"/>
    <property type="project" value="InterPro"/>
</dbReference>
<proteinExistence type="inferred from homology"/>
<dbReference type="EMBL" id="UINC01119852">
    <property type="protein sequence ID" value="SVC93971.1"/>
    <property type="molecule type" value="Genomic_DNA"/>
</dbReference>
<dbReference type="PANTHER" id="PTHR12934">
    <property type="entry name" value="50S RIBOSOMAL PROTEIN L15"/>
    <property type="match status" value="1"/>
</dbReference>
<comment type="similarity">
    <text evidence="1">Belongs to the universal ribosomal protein uL15 family.</text>
</comment>
<keyword evidence="3" id="KW-0687">Ribonucleoprotein</keyword>
<dbReference type="InterPro" id="IPR005749">
    <property type="entry name" value="Ribosomal_uL15_bac-type"/>
</dbReference>
<dbReference type="InterPro" id="IPR021131">
    <property type="entry name" value="Ribosomal_uL15/eL18"/>
</dbReference>
<dbReference type="NCBIfam" id="TIGR01071">
    <property type="entry name" value="rplO_bact"/>
    <property type="match status" value="1"/>
</dbReference>
<evidence type="ECO:0000256" key="3">
    <source>
        <dbReference type="ARBA" id="ARBA00023274"/>
    </source>
</evidence>
<name>A0A382RBM9_9ZZZZ</name>
<reference evidence="6" key="1">
    <citation type="submission" date="2018-05" db="EMBL/GenBank/DDBJ databases">
        <authorList>
            <person name="Lanie J.A."/>
            <person name="Ng W.-L."/>
            <person name="Kazmierczak K.M."/>
            <person name="Andrzejewski T.M."/>
            <person name="Davidsen T.M."/>
            <person name="Wayne K.J."/>
            <person name="Tettelin H."/>
            <person name="Glass J.I."/>
            <person name="Rusch D."/>
            <person name="Podicherti R."/>
            <person name="Tsui H.-C.T."/>
            <person name="Winkler M.E."/>
        </authorList>
    </citation>
    <scope>NUCLEOTIDE SEQUENCE</scope>
</reference>
<feature type="domain" description="Large ribosomal subunit protein uL15/eL18" evidence="5">
    <location>
        <begin position="84"/>
        <end position="143"/>
    </location>
</feature>
<gene>
    <name evidence="6" type="ORF">METZ01_LOCUS346825</name>
</gene>
<evidence type="ECO:0000256" key="4">
    <source>
        <dbReference type="SAM" id="MobiDB-lite"/>
    </source>
</evidence>
<dbReference type="AlphaFoldDB" id="A0A382RBM9"/>
<evidence type="ECO:0000313" key="6">
    <source>
        <dbReference type="EMBL" id="SVC93971.1"/>
    </source>
</evidence>
<protein>
    <recommendedName>
        <fullName evidence="5">Large ribosomal subunit protein uL15/eL18 domain-containing protein</fullName>
    </recommendedName>
</protein>
<keyword evidence="2" id="KW-0689">Ribosomal protein</keyword>
<dbReference type="PANTHER" id="PTHR12934:SF11">
    <property type="entry name" value="LARGE RIBOSOMAL SUBUNIT PROTEIN UL15M"/>
    <property type="match status" value="1"/>
</dbReference>
<evidence type="ECO:0000256" key="1">
    <source>
        <dbReference type="ARBA" id="ARBA00007320"/>
    </source>
</evidence>
<dbReference type="Pfam" id="PF00828">
    <property type="entry name" value="Ribosomal_L27A"/>
    <property type="match status" value="1"/>
</dbReference>
<dbReference type="SUPFAM" id="SSF52080">
    <property type="entry name" value="Ribosomal proteins L15p and L18e"/>
    <property type="match status" value="1"/>
</dbReference>
<dbReference type="GO" id="GO:0022625">
    <property type="term" value="C:cytosolic large ribosomal subunit"/>
    <property type="evidence" value="ECO:0007669"/>
    <property type="project" value="TreeGrafter"/>
</dbReference>
<dbReference type="InterPro" id="IPR036227">
    <property type="entry name" value="Ribosomal_uL15/eL18_sf"/>
</dbReference>
<dbReference type="HAMAP" id="MF_01341">
    <property type="entry name" value="Ribosomal_uL15"/>
    <property type="match status" value="1"/>
</dbReference>
<dbReference type="GO" id="GO:0003735">
    <property type="term" value="F:structural constituent of ribosome"/>
    <property type="evidence" value="ECO:0007669"/>
    <property type="project" value="InterPro"/>
</dbReference>
<evidence type="ECO:0000256" key="2">
    <source>
        <dbReference type="ARBA" id="ARBA00022980"/>
    </source>
</evidence>
<dbReference type="Gene3D" id="3.100.10.10">
    <property type="match status" value="1"/>
</dbReference>
<feature type="region of interest" description="Disordered" evidence="4">
    <location>
        <begin position="1"/>
        <end position="69"/>
    </location>
</feature>
<feature type="compositionally biased region" description="Gly residues" evidence="4">
    <location>
        <begin position="23"/>
        <end position="36"/>
    </location>
</feature>
<organism evidence="6">
    <name type="scientific">marine metagenome</name>
    <dbReference type="NCBI Taxonomy" id="408172"/>
    <lineage>
        <taxon>unclassified sequences</taxon>
        <taxon>metagenomes</taxon>
        <taxon>ecological metagenomes</taxon>
    </lineage>
</organism>
<dbReference type="InterPro" id="IPR030878">
    <property type="entry name" value="Ribosomal_uL15"/>
</dbReference>
<accession>A0A382RBM9</accession>